<accession>A0A0B4FYV7</accession>
<keyword evidence="4" id="KW-1185">Reference proteome</keyword>
<feature type="non-terminal residue" evidence="3">
    <location>
        <position position="1"/>
    </location>
</feature>
<name>A0A0B4FYV7_METAF</name>
<dbReference type="VEuPathDB" id="FungiDB:MAN_00465"/>
<feature type="region of interest" description="Disordered" evidence="1">
    <location>
        <begin position="147"/>
        <end position="199"/>
    </location>
</feature>
<keyword evidence="2" id="KW-0732">Signal</keyword>
<proteinExistence type="predicted"/>
<comment type="caution">
    <text evidence="3">The sequence shown here is derived from an EMBL/GenBank/DDBJ whole genome shotgun (WGS) entry which is preliminary data.</text>
</comment>
<reference evidence="3 4" key="1">
    <citation type="journal article" date="2014" name="Proc. Natl. Acad. Sci. U.S.A.">
        <title>Trajectory and genomic determinants of fungal-pathogen speciation and host adaptation.</title>
        <authorList>
            <person name="Hu X."/>
            <person name="Xiao G."/>
            <person name="Zheng P."/>
            <person name="Shang Y."/>
            <person name="Su Y."/>
            <person name="Zhang X."/>
            <person name="Liu X."/>
            <person name="Zhan S."/>
            <person name="St Leger R.J."/>
            <person name="Wang C."/>
        </authorList>
    </citation>
    <scope>NUCLEOTIDE SEQUENCE [LARGE SCALE GENOMIC DNA]</scope>
    <source>
        <strain evidence="3 4">ARSEF 549</strain>
    </source>
</reference>
<dbReference type="Proteomes" id="UP000031186">
    <property type="component" value="Unassembled WGS sequence"/>
</dbReference>
<dbReference type="OrthoDB" id="4991875at2759"/>
<dbReference type="AlphaFoldDB" id="A0A0B4FYV7"/>
<evidence type="ECO:0000313" key="4">
    <source>
        <dbReference type="Proteomes" id="UP000031186"/>
    </source>
</evidence>
<feature type="chain" id="PRO_5002088070" description="GPI anchored cell wall protein" evidence="2">
    <location>
        <begin position="19"/>
        <end position="223"/>
    </location>
</feature>
<dbReference type="HOGENOM" id="CLU_074173_1_0_1"/>
<feature type="compositionally biased region" description="Low complexity" evidence="1">
    <location>
        <begin position="147"/>
        <end position="181"/>
    </location>
</feature>
<dbReference type="EMBL" id="AZNF01000001">
    <property type="protein sequence ID" value="KID70866.1"/>
    <property type="molecule type" value="Genomic_DNA"/>
</dbReference>
<evidence type="ECO:0008006" key="5">
    <source>
        <dbReference type="Google" id="ProtNLM"/>
    </source>
</evidence>
<protein>
    <recommendedName>
        <fullName evidence="5">GPI anchored cell wall protein</fullName>
    </recommendedName>
</protein>
<evidence type="ECO:0000256" key="1">
    <source>
        <dbReference type="SAM" id="MobiDB-lite"/>
    </source>
</evidence>
<gene>
    <name evidence="3" type="ORF">MAN_00465</name>
</gene>
<evidence type="ECO:0000256" key="2">
    <source>
        <dbReference type="SAM" id="SignalP"/>
    </source>
</evidence>
<sequence length="223" mass="21898">MVRAALPLLAALAGSAVAAETTTVKILVLGDESPFVGSVVNVDSSATTFAVQCPSGTPSDECGLPPGGATITQGESTWQWSLGMSNSEMGVLTQKANCKLDPSKDVAACKIEFTEGSQVTSSEVTESGYKTSMFPVTITAGADKLSASPGASATNGGSNSASETATAKTTQASKTSKTSSTGEAGQPGEAAATSTTGKNAAPAVTQNAVLAGVAAIVGGVLAM</sequence>
<dbReference type="PANTHER" id="PTHR40640">
    <property type="entry name" value="ANCHORED GLYCOPROTEIN, PUTATIVE (AFU_ORTHOLOGUE AFUA_8G04860)-RELATED"/>
    <property type="match status" value="1"/>
</dbReference>
<evidence type="ECO:0000313" key="3">
    <source>
        <dbReference type="EMBL" id="KID70866.1"/>
    </source>
</evidence>
<dbReference type="PANTHER" id="PTHR40640:SF1">
    <property type="entry name" value="ANCHORED GLYCOPROTEIN, PUTATIVE (AFU_ORTHOLOGUE AFUA_8G04860)-RELATED"/>
    <property type="match status" value="1"/>
</dbReference>
<feature type="signal peptide" evidence="2">
    <location>
        <begin position="1"/>
        <end position="18"/>
    </location>
</feature>
<organism evidence="3 4">
    <name type="scientific">Metarhizium anisopliae (strain ARSEF 549)</name>
    <dbReference type="NCBI Taxonomy" id="3151832"/>
    <lineage>
        <taxon>Eukaryota</taxon>
        <taxon>Fungi</taxon>
        <taxon>Dikarya</taxon>
        <taxon>Ascomycota</taxon>
        <taxon>Pezizomycotina</taxon>
        <taxon>Sordariomycetes</taxon>
        <taxon>Hypocreomycetidae</taxon>
        <taxon>Hypocreales</taxon>
        <taxon>Clavicipitaceae</taxon>
        <taxon>Metarhizium</taxon>
    </lineage>
</organism>